<evidence type="ECO:0000256" key="1">
    <source>
        <dbReference type="ARBA" id="ARBA00022741"/>
    </source>
</evidence>
<evidence type="ECO:0000259" key="6">
    <source>
        <dbReference type="PROSITE" id="PS51194"/>
    </source>
</evidence>
<keyword evidence="2" id="KW-0378">Hydrolase</keyword>
<dbReference type="InterPro" id="IPR011545">
    <property type="entry name" value="DEAD/DEAH_box_helicase_dom"/>
</dbReference>
<proteinExistence type="predicted"/>
<organism evidence="7 8">
    <name type="scientific">Alginatibacterium sediminis</name>
    <dbReference type="NCBI Taxonomy" id="2164068"/>
    <lineage>
        <taxon>Bacteria</taxon>
        <taxon>Pseudomonadati</taxon>
        <taxon>Pseudomonadota</taxon>
        <taxon>Gammaproteobacteria</taxon>
        <taxon>Alteromonadales</taxon>
        <taxon>Alteromonadaceae</taxon>
        <taxon>Alginatibacterium</taxon>
    </lineage>
</organism>
<evidence type="ECO:0000256" key="2">
    <source>
        <dbReference type="ARBA" id="ARBA00022801"/>
    </source>
</evidence>
<name>A0A420E8Y9_9ALTE</name>
<dbReference type="GO" id="GO:0016787">
    <property type="term" value="F:hydrolase activity"/>
    <property type="evidence" value="ECO:0007669"/>
    <property type="project" value="UniProtKB-KW"/>
</dbReference>
<comment type="caution">
    <text evidence="7">The sequence shown here is derived from an EMBL/GenBank/DDBJ whole genome shotgun (WGS) entry which is preliminary data.</text>
</comment>
<feature type="domain" description="Helicase ATP-binding" evidence="5">
    <location>
        <begin position="21"/>
        <end position="184"/>
    </location>
</feature>
<protein>
    <submittedName>
        <fullName evidence="7">ATP-dependent helicase HrpB</fullName>
    </submittedName>
</protein>
<keyword evidence="1" id="KW-0547">Nucleotide-binding</keyword>
<dbReference type="Gene3D" id="1.20.120.1080">
    <property type="match status" value="1"/>
</dbReference>
<dbReference type="Gene3D" id="3.40.50.300">
    <property type="entry name" value="P-loop containing nucleotide triphosphate hydrolases"/>
    <property type="match status" value="2"/>
</dbReference>
<dbReference type="PROSITE" id="PS51194">
    <property type="entry name" value="HELICASE_CTER"/>
    <property type="match status" value="1"/>
</dbReference>
<dbReference type="EMBL" id="RAQO01000008">
    <property type="protein sequence ID" value="RKF15847.1"/>
    <property type="molecule type" value="Genomic_DNA"/>
</dbReference>
<dbReference type="Pfam" id="PF00270">
    <property type="entry name" value="DEAD"/>
    <property type="match status" value="1"/>
</dbReference>
<dbReference type="PIRSF" id="PIRSF005496">
    <property type="entry name" value="ATP_hel_hrpB"/>
    <property type="match status" value="1"/>
</dbReference>
<evidence type="ECO:0000313" key="7">
    <source>
        <dbReference type="EMBL" id="RKF15847.1"/>
    </source>
</evidence>
<dbReference type="GO" id="GO:0003676">
    <property type="term" value="F:nucleic acid binding"/>
    <property type="evidence" value="ECO:0007669"/>
    <property type="project" value="InterPro"/>
</dbReference>
<sequence length="832" mass="92764">MALQHYPQQNLPVEALFEPLAAALSSKGQFIVEAPPGAGKSTALPLFLLLECKLPGQIILLEPRRIAARNIARYLAQQIGEPLGEQIGYRMRGEGKESKKTRLLVVTEGVLTRMLQSDPELKGVSLVIFDEFHERSLHADLGLALCLEVQQVYNENLKLMVMSATLNSDALLSLMPDAIALRSEGRSYPIQYHYQSVARDRNWAQNFAALCIEVFNTYEGSILVFLPGAAEIKALAQRLAYLESETSSVHCLYGQLTLVEQQAAISAPAAGHRKLVLSTNIAETSLTIEGVHLVIDSGQERYAQWHSKSSSMHLSTRLICRDSATQRAGRAGRLKAGHCFRAYTQVQFDHQPAHTTPAIERSDLSELCLELASWGASSEQLAWMSPPPQSAIKRANVLLRQLGLLKTDGQVSHAGRRAMLLPISLRFAAMLVLVHSQLESSALLRRAIHIVVTLESDTRLDGLSLSQRIRHFTQLSSKAKQSSHRLERQLLRHFELDESTKQDASIDGVLLSFAFIDRIAMNRGDGVLSSSAGFGAEIKDWQQLSSSEQADYAANIIIDMYWPEGRSQATASLLCPLSLTQLEQYRPGLIQNQERCFWDQQLQKVVARTGRYLGQLCLESKAGGLISPAASQRCVIEYWQQQAWSKLPISKPALSYLDRALKAKTWFELDDWPALDPVHLHATMEQWLAPFIDGVTSYKSLQKLDWLSIIKALLSWTQQQQLEQLLPLRYKAPSGRSHVIDYSGENAKVSLKLQEVFGEPSSPLLGNKIGITLELLSPAQRPLQLTQDLASFWKNAYPSVKKEMRGRYPKHPWPDDPSTAVASHLTKKKLAL</sequence>
<dbReference type="Proteomes" id="UP000286482">
    <property type="component" value="Unassembled WGS sequence"/>
</dbReference>
<dbReference type="GO" id="GO:0005524">
    <property type="term" value="F:ATP binding"/>
    <property type="evidence" value="ECO:0007669"/>
    <property type="project" value="UniProtKB-KW"/>
</dbReference>
<gene>
    <name evidence="7" type="primary">hrpB</name>
    <name evidence="7" type="ORF">DBZ36_15870</name>
</gene>
<dbReference type="Pfam" id="PF00271">
    <property type="entry name" value="Helicase_C"/>
    <property type="match status" value="1"/>
</dbReference>
<dbReference type="GO" id="GO:0004386">
    <property type="term" value="F:helicase activity"/>
    <property type="evidence" value="ECO:0007669"/>
    <property type="project" value="UniProtKB-KW"/>
</dbReference>
<dbReference type="PANTHER" id="PTHR43519:SF1">
    <property type="entry name" value="ATP-DEPENDENT RNA HELICASE HRPB"/>
    <property type="match status" value="1"/>
</dbReference>
<dbReference type="InterPro" id="IPR014001">
    <property type="entry name" value="Helicase_ATP-bd"/>
</dbReference>
<dbReference type="NCBIfam" id="TIGR01970">
    <property type="entry name" value="DEAH_box_HrpB"/>
    <property type="match status" value="1"/>
</dbReference>
<reference evidence="7 8" key="1">
    <citation type="submission" date="2018-09" db="EMBL/GenBank/DDBJ databases">
        <authorList>
            <person name="Wang Z."/>
        </authorList>
    </citation>
    <scope>NUCLEOTIDE SEQUENCE [LARGE SCALE GENOMIC DNA]</scope>
    <source>
        <strain evidence="7 8">ALS 81</strain>
    </source>
</reference>
<dbReference type="PROSITE" id="PS51192">
    <property type="entry name" value="HELICASE_ATP_BIND_1"/>
    <property type="match status" value="1"/>
</dbReference>
<feature type="domain" description="Helicase C-terminal" evidence="6">
    <location>
        <begin position="206"/>
        <end position="375"/>
    </location>
</feature>
<dbReference type="SMART" id="SM00487">
    <property type="entry name" value="DEXDc"/>
    <property type="match status" value="1"/>
</dbReference>
<keyword evidence="4" id="KW-0067">ATP-binding</keyword>
<dbReference type="SUPFAM" id="SSF52540">
    <property type="entry name" value="P-loop containing nucleoside triphosphate hydrolases"/>
    <property type="match status" value="1"/>
</dbReference>
<keyword evidence="3 7" id="KW-0347">Helicase</keyword>
<dbReference type="AlphaFoldDB" id="A0A420E8Y9"/>
<evidence type="ECO:0000256" key="4">
    <source>
        <dbReference type="ARBA" id="ARBA00022840"/>
    </source>
</evidence>
<evidence type="ECO:0000313" key="8">
    <source>
        <dbReference type="Proteomes" id="UP000286482"/>
    </source>
</evidence>
<dbReference type="InterPro" id="IPR010225">
    <property type="entry name" value="HrpB"/>
</dbReference>
<keyword evidence="8" id="KW-1185">Reference proteome</keyword>
<dbReference type="InterPro" id="IPR049614">
    <property type="entry name" value="HrpB_DEXH"/>
</dbReference>
<dbReference type="PANTHER" id="PTHR43519">
    <property type="entry name" value="ATP-DEPENDENT RNA HELICASE HRPB"/>
    <property type="match status" value="1"/>
</dbReference>
<dbReference type="CDD" id="cd18791">
    <property type="entry name" value="SF2_C_RHA"/>
    <property type="match status" value="1"/>
</dbReference>
<dbReference type="Pfam" id="PF08482">
    <property type="entry name" value="HrpB_C"/>
    <property type="match status" value="1"/>
</dbReference>
<dbReference type="FunFam" id="3.40.50.300:FF:002125">
    <property type="entry name" value="ATP-dependent helicase HrpB"/>
    <property type="match status" value="1"/>
</dbReference>
<dbReference type="InterPro" id="IPR027417">
    <property type="entry name" value="P-loop_NTPase"/>
</dbReference>
<dbReference type="InterPro" id="IPR001650">
    <property type="entry name" value="Helicase_C-like"/>
</dbReference>
<evidence type="ECO:0000259" key="5">
    <source>
        <dbReference type="PROSITE" id="PS51192"/>
    </source>
</evidence>
<accession>A0A420E8Y9</accession>
<evidence type="ECO:0000256" key="3">
    <source>
        <dbReference type="ARBA" id="ARBA00022806"/>
    </source>
</evidence>
<dbReference type="SMART" id="SM00490">
    <property type="entry name" value="HELICc"/>
    <property type="match status" value="1"/>
</dbReference>
<dbReference type="InterPro" id="IPR013689">
    <property type="entry name" value="RNA_helicase_ATP-dep_HrpB_C"/>
</dbReference>
<dbReference type="CDD" id="cd17990">
    <property type="entry name" value="DEXHc_HrpB"/>
    <property type="match status" value="1"/>
</dbReference>